<gene>
    <name evidence="2" type="ORF">DI565_04295</name>
</gene>
<dbReference type="EMBL" id="QFPN01000002">
    <property type="protein sequence ID" value="PZQ17948.1"/>
    <property type="molecule type" value="Genomic_DNA"/>
</dbReference>
<proteinExistence type="predicted"/>
<sequence>MISLEDYDAIASAVMETERGRWFLAEFARRNRVADTAAVLEALAAVEARLAERSDAPAAGQDADADALTRHIRAAAASAARVRLTLASAPRTGRIVTRSLAGVQEVERELADALAALRGAVPQDGADVSEPVEAGPAASGPAEAPPPAVEPFRQPEAPLRFAPAIAASPPAEPVAPSAPESVAERMAPAAEPTLVSEPATVIPFPSPEDAQQPAPEDDALDELAAALAEELERSRAAASRNGASHEPSKPSLPKAWTPGLLDGLSDAEKAILFA</sequence>
<name>A0A2W5KRB7_ANCNO</name>
<evidence type="ECO:0000256" key="1">
    <source>
        <dbReference type="SAM" id="MobiDB-lite"/>
    </source>
</evidence>
<dbReference type="AlphaFoldDB" id="A0A2W5KRB7"/>
<feature type="compositionally biased region" description="Low complexity" evidence="1">
    <location>
        <begin position="131"/>
        <end position="142"/>
    </location>
</feature>
<reference evidence="2 3" key="1">
    <citation type="submission" date="2017-08" db="EMBL/GenBank/DDBJ databases">
        <title>Infants hospitalized years apart are colonized by the same room-sourced microbial strains.</title>
        <authorList>
            <person name="Brooks B."/>
            <person name="Olm M.R."/>
            <person name="Firek B.A."/>
            <person name="Baker R."/>
            <person name="Thomas B.C."/>
            <person name="Morowitz M.J."/>
            <person name="Banfield J.F."/>
        </authorList>
    </citation>
    <scope>NUCLEOTIDE SEQUENCE [LARGE SCALE GENOMIC DNA]</scope>
    <source>
        <strain evidence="2">S2_005_003_R2_43</strain>
    </source>
</reference>
<comment type="caution">
    <text evidence="2">The sequence shown here is derived from an EMBL/GenBank/DDBJ whole genome shotgun (WGS) entry which is preliminary data.</text>
</comment>
<dbReference type="Proteomes" id="UP000249577">
    <property type="component" value="Unassembled WGS sequence"/>
</dbReference>
<feature type="region of interest" description="Disordered" evidence="1">
    <location>
        <begin position="123"/>
        <end position="153"/>
    </location>
</feature>
<organism evidence="2 3">
    <name type="scientific">Ancylobacter novellus</name>
    <name type="common">Thiobacillus novellus</name>
    <dbReference type="NCBI Taxonomy" id="921"/>
    <lineage>
        <taxon>Bacteria</taxon>
        <taxon>Pseudomonadati</taxon>
        <taxon>Pseudomonadota</taxon>
        <taxon>Alphaproteobacteria</taxon>
        <taxon>Hyphomicrobiales</taxon>
        <taxon>Xanthobacteraceae</taxon>
        <taxon>Ancylobacter</taxon>
    </lineage>
</organism>
<feature type="compositionally biased region" description="Low complexity" evidence="1">
    <location>
        <begin position="168"/>
        <end position="181"/>
    </location>
</feature>
<accession>A0A2W5KRB7</accession>
<protein>
    <submittedName>
        <fullName evidence="2">Uncharacterized protein</fullName>
    </submittedName>
</protein>
<evidence type="ECO:0000313" key="2">
    <source>
        <dbReference type="EMBL" id="PZQ17948.1"/>
    </source>
</evidence>
<feature type="region of interest" description="Disordered" evidence="1">
    <location>
        <begin position="168"/>
        <end position="261"/>
    </location>
</feature>
<evidence type="ECO:0000313" key="3">
    <source>
        <dbReference type="Proteomes" id="UP000249577"/>
    </source>
</evidence>